<evidence type="ECO:0000256" key="1">
    <source>
        <dbReference type="SAM" id="MobiDB-lite"/>
    </source>
</evidence>
<evidence type="ECO:0000313" key="2">
    <source>
        <dbReference type="EMBL" id="OKS87934.1"/>
    </source>
</evidence>
<feature type="compositionally biased region" description="Basic and acidic residues" evidence="1">
    <location>
        <begin position="7"/>
        <end position="16"/>
    </location>
</feature>
<organism evidence="2 3">
    <name type="scientific">Mucilaginibacter polytrichastri</name>
    <dbReference type="NCBI Taxonomy" id="1302689"/>
    <lineage>
        <taxon>Bacteria</taxon>
        <taxon>Pseudomonadati</taxon>
        <taxon>Bacteroidota</taxon>
        <taxon>Sphingobacteriia</taxon>
        <taxon>Sphingobacteriales</taxon>
        <taxon>Sphingobacteriaceae</taxon>
        <taxon>Mucilaginibacter</taxon>
    </lineage>
</organism>
<protein>
    <submittedName>
        <fullName evidence="2">Uncharacterized protein</fullName>
    </submittedName>
</protein>
<dbReference type="AlphaFoldDB" id="A0A1Q6A1P6"/>
<feature type="compositionally biased region" description="Basic residues" evidence="1">
    <location>
        <begin position="42"/>
        <end position="51"/>
    </location>
</feature>
<feature type="compositionally biased region" description="Basic and acidic residues" evidence="1">
    <location>
        <begin position="24"/>
        <end position="34"/>
    </location>
</feature>
<comment type="caution">
    <text evidence="2">The sequence shown here is derived from an EMBL/GenBank/DDBJ whole genome shotgun (WGS) entry which is preliminary data.</text>
</comment>
<evidence type="ECO:0000313" key="3">
    <source>
        <dbReference type="Proteomes" id="UP000186720"/>
    </source>
</evidence>
<dbReference type="EMBL" id="MPPL01000001">
    <property type="protein sequence ID" value="OKS87934.1"/>
    <property type="molecule type" value="Genomic_DNA"/>
</dbReference>
<proteinExistence type="predicted"/>
<dbReference type="OrthoDB" id="799910at2"/>
<dbReference type="Proteomes" id="UP000186720">
    <property type="component" value="Unassembled WGS sequence"/>
</dbReference>
<accession>A0A1Q6A1P6</accession>
<sequence>MIVIKTDNQENVKQEWENPMNPEKPSDERDKEQVARQYTEAKRRKNNLTKKGHIDKVKKN</sequence>
<dbReference type="STRING" id="1302689.RG47T_3398"/>
<keyword evidence="3" id="KW-1185">Reference proteome</keyword>
<feature type="region of interest" description="Disordered" evidence="1">
    <location>
        <begin position="1"/>
        <end position="60"/>
    </location>
</feature>
<dbReference type="RefSeq" id="WP_074490469.1">
    <property type="nucleotide sequence ID" value="NZ_FPAM01000020.1"/>
</dbReference>
<gene>
    <name evidence="2" type="ORF">RG47T_3398</name>
</gene>
<name>A0A1Q6A1P6_9SPHI</name>
<reference evidence="2 3" key="1">
    <citation type="submission" date="2016-11" db="EMBL/GenBank/DDBJ databases">
        <title>Whole Genome Sequencing of Mucilaginibacter polytrichastri RG4-7(T) isolated from the moss sample.</title>
        <authorList>
            <person name="Li Y."/>
        </authorList>
    </citation>
    <scope>NUCLEOTIDE SEQUENCE [LARGE SCALE GENOMIC DNA]</scope>
    <source>
        <strain evidence="2 3">RG4-7</strain>
    </source>
</reference>